<dbReference type="Proteomes" id="UP000199042">
    <property type="component" value="Unassembled WGS sequence"/>
</dbReference>
<name>A0AB38A3W9_9LACT</name>
<dbReference type="Pfam" id="PF03354">
    <property type="entry name" value="TerL_ATPase"/>
    <property type="match status" value="1"/>
</dbReference>
<dbReference type="AlphaFoldDB" id="A0AB38A3W9"/>
<feature type="domain" description="Terminase large subunit-like endonuclease" evidence="2">
    <location>
        <begin position="278"/>
        <end position="549"/>
    </location>
</feature>
<dbReference type="PANTHER" id="PTHR41287">
    <property type="match status" value="1"/>
</dbReference>
<accession>A0AB38A3W9</accession>
<dbReference type="SUPFAM" id="SSF52540">
    <property type="entry name" value="P-loop containing nucleoside triphosphate hydrolases"/>
    <property type="match status" value="1"/>
</dbReference>
<sequence length="571" mass="66694">MKMKTRSSDQPKISIIYTIPQTPIVTDPKYDINIDTYIRMIESGEVKASKEIHQLLSFVKEKLDDENVVIMSEVIDAAIKNVERHFPFKLLPWEKFIFAFVTGVFFKDGTPVFNEFLVMMGRGGGKTAFMSVIEWWLTTKQGISKYHVDIVATSEDQAKESFTEIWDILESNQKKYKQYFRYTREKIVFKKTNSMLRYRTNNAKTKDGGRQGAVIFDEIHAYPNEDSVKVFTSGLGKKPNPRRFYFTTDGYDRDGFLDDLKLESQMILQGERPNRRTFPFICKLDAAEEVNDMDMWEKANPSIRYFPSLRIEMIGEFEKFEDRPQAKIEFMTKRMNIPMSASNEAIVPWEKIMGACKHEIPDLRGRECIGAIDYADTLDFVGVGLLFKVDKKYYWLHHTFINARALEGRNYRIPIDQGVKEGLITILHTETNRPEDIAGWFMEQAKKYQIKTIVSDMYRINYLREKFLEYGFDKLEIARSGSKTHTILSPIVDDLYSYGDIAYMPGDFVMRWYTNNTYKKIDGKGNVTFEKIEPKLRKTDGFFALVHALQFRESLTGTQAKYNRKLRTHTY</sequence>
<evidence type="ECO:0000313" key="4">
    <source>
        <dbReference type="Proteomes" id="UP000199042"/>
    </source>
</evidence>
<evidence type="ECO:0000259" key="1">
    <source>
        <dbReference type="Pfam" id="PF03354"/>
    </source>
</evidence>
<proteinExistence type="predicted"/>
<comment type="caution">
    <text evidence="3">The sequence shown here is derived from an EMBL/GenBank/DDBJ whole genome shotgun (WGS) entry which is preliminary data.</text>
</comment>
<dbReference type="Gene3D" id="3.40.50.300">
    <property type="entry name" value="P-loop containing nucleotide triphosphate hydrolases"/>
    <property type="match status" value="1"/>
</dbReference>
<organism evidence="3 4">
    <name type="scientific">Trichococcus collinsii</name>
    <dbReference type="NCBI Taxonomy" id="157076"/>
    <lineage>
        <taxon>Bacteria</taxon>
        <taxon>Bacillati</taxon>
        <taxon>Bacillota</taxon>
        <taxon>Bacilli</taxon>
        <taxon>Lactobacillales</taxon>
        <taxon>Carnobacteriaceae</taxon>
        <taxon>Trichococcus</taxon>
    </lineage>
</organism>
<protein>
    <submittedName>
        <fullName evidence="3">Phage terminase-like protein, large subunit, contains N-terminal HTH domain</fullName>
    </submittedName>
</protein>
<evidence type="ECO:0000313" key="3">
    <source>
        <dbReference type="EMBL" id="SEA95652.1"/>
    </source>
</evidence>
<keyword evidence="4" id="KW-1185">Reference proteome</keyword>
<dbReference type="EMBL" id="FNQH01000013">
    <property type="protein sequence ID" value="SEA95652.1"/>
    <property type="molecule type" value="Genomic_DNA"/>
</dbReference>
<evidence type="ECO:0000259" key="2">
    <source>
        <dbReference type="Pfam" id="PF20441"/>
    </source>
</evidence>
<dbReference type="InterPro" id="IPR027417">
    <property type="entry name" value="P-loop_NTPase"/>
</dbReference>
<dbReference type="InterPro" id="IPR005021">
    <property type="entry name" value="Terminase_largesu-like"/>
</dbReference>
<dbReference type="Pfam" id="PF20441">
    <property type="entry name" value="TerL_nuclease"/>
    <property type="match status" value="1"/>
</dbReference>
<gene>
    <name evidence="3" type="ORF">SAMN04488525_11314</name>
</gene>
<dbReference type="GO" id="GO:0004519">
    <property type="term" value="F:endonuclease activity"/>
    <property type="evidence" value="ECO:0007669"/>
    <property type="project" value="InterPro"/>
</dbReference>
<feature type="domain" description="Terminase large subunit-like ATPase" evidence="1">
    <location>
        <begin position="92"/>
        <end position="260"/>
    </location>
</feature>
<dbReference type="RefSeq" id="WP_086987779.1">
    <property type="nucleotide sequence ID" value="NZ_FJNA01000005.1"/>
</dbReference>
<dbReference type="PANTHER" id="PTHR41287:SF1">
    <property type="entry name" value="PROTEIN YMFN"/>
    <property type="match status" value="1"/>
</dbReference>
<dbReference type="InterPro" id="IPR046462">
    <property type="entry name" value="TerL_nuclease"/>
</dbReference>
<dbReference type="InterPro" id="IPR046461">
    <property type="entry name" value="TerL_ATPase"/>
</dbReference>
<reference evidence="3 4" key="1">
    <citation type="submission" date="2016-10" db="EMBL/GenBank/DDBJ databases">
        <authorList>
            <person name="Varghese N."/>
            <person name="Submissions S."/>
        </authorList>
    </citation>
    <scope>NUCLEOTIDE SEQUENCE [LARGE SCALE GENOMIC DNA]</scope>
    <source>
        <strain evidence="3 4">DSM 14526</strain>
    </source>
</reference>